<feature type="compositionally biased region" description="Basic and acidic residues" evidence="3">
    <location>
        <begin position="596"/>
        <end position="616"/>
    </location>
</feature>
<dbReference type="InterPro" id="IPR016024">
    <property type="entry name" value="ARM-type_fold"/>
</dbReference>
<reference evidence="5" key="1">
    <citation type="submission" date="2019-06" db="EMBL/GenBank/DDBJ databases">
        <authorList>
            <consortium name="Wellcome Sanger Institute Data Sharing"/>
        </authorList>
    </citation>
    <scope>NUCLEOTIDE SEQUENCE [LARGE SCALE GENOMIC DNA]</scope>
</reference>
<feature type="region of interest" description="Disordered" evidence="3">
    <location>
        <begin position="1"/>
        <end position="20"/>
    </location>
</feature>
<dbReference type="InterPro" id="IPR055164">
    <property type="entry name" value="EDR1/CTR1/ARMC3-like_pept-like"/>
</dbReference>
<dbReference type="SMART" id="SM00185">
    <property type="entry name" value="ARM"/>
    <property type="match status" value="9"/>
</dbReference>
<organism evidence="5 6">
    <name type="scientific">Sphaeramia orbicularis</name>
    <name type="common">orbiculate cardinalfish</name>
    <dbReference type="NCBI Taxonomy" id="375764"/>
    <lineage>
        <taxon>Eukaryota</taxon>
        <taxon>Metazoa</taxon>
        <taxon>Chordata</taxon>
        <taxon>Craniata</taxon>
        <taxon>Vertebrata</taxon>
        <taxon>Euteleostomi</taxon>
        <taxon>Actinopterygii</taxon>
        <taxon>Neopterygii</taxon>
        <taxon>Teleostei</taxon>
        <taxon>Neoteleostei</taxon>
        <taxon>Acanthomorphata</taxon>
        <taxon>Gobiaria</taxon>
        <taxon>Kurtiformes</taxon>
        <taxon>Apogonoidei</taxon>
        <taxon>Apogonidae</taxon>
        <taxon>Apogoninae</taxon>
        <taxon>Sphaeramia</taxon>
    </lineage>
</organism>
<feature type="repeat" description="ARM" evidence="2">
    <location>
        <begin position="132"/>
        <end position="174"/>
    </location>
</feature>
<dbReference type="Gene3D" id="1.25.10.10">
    <property type="entry name" value="Leucine-rich Repeat Variant"/>
    <property type="match status" value="3"/>
</dbReference>
<dbReference type="PANTHER" id="PTHR46618">
    <property type="entry name" value="ARMADILLO REPEAT-CONTAINING PROTEIN 3"/>
    <property type="match status" value="1"/>
</dbReference>
<protein>
    <submittedName>
        <fullName evidence="5">Armadillo repeat containing 3</fullName>
    </submittedName>
</protein>
<dbReference type="InterPro" id="IPR052441">
    <property type="entry name" value="Armadillo-Ser/Thr_Kinase"/>
</dbReference>
<feature type="repeat" description="ARM" evidence="2">
    <location>
        <begin position="173"/>
        <end position="215"/>
    </location>
</feature>
<evidence type="ECO:0000256" key="1">
    <source>
        <dbReference type="ARBA" id="ARBA00022737"/>
    </source>
</evidence>
<feature type="domain" description="EDR1/CTR1/ARMC3-like peptidase-like" evidence="4">
    <location>
        <begin position="620"/>
        <end position="755"/>
    </location>
</feature>
<dbReference type="Pfam" id="PF00514">
    <property type="entry name" value="Arm"/>
    <property type="match status" value="2"/>
</dbReference>
<evidence type="ECO:0000256" key="3">
    <source>
        <dbReference type="SAM" id="MobiDB-lite"/>
    </source>
</evidence>
<feature type="repeat" description="ARM" evidence="2">
    <location>
        <begin position="341"/>
        <end position="383"/>
    </location>
</feature>
<evidence type="ECO:0000256" key="2">
    <source>
        <dbReference type="PROSITE-ProRule" id="PRU00259"/>
    </source>
</evidence>
<evidence type="ECO:0000313" key="5">
    <source>
        <dbReference type="Ensembl" id="ENSSORP00005039589.1"/>
    </source>
</evidence>
<evidence type="ECO:0000259" key="4">
    <source>
        <dbReference type="Pfam" id="PF14381"/>
    </source>
</evidence>
<gene>
    <name evidence="5" type="primary">armc3</name>
</gene>
<dbReference type="PANTHER" id="PTHR46618:SF1">
    <property type="entry name" value="ARMADILLO REPEAT-CONTAINING PROTEIN 3"/>
    <property type="match status" value="1"/>
</dbReference>
<dbReference type="Proteomes" id="UP000472271">
    <property type="component" value="Chromosome 20"/>
</dbReference>
<name>A0A673BE86_9TELE</name>
<proteinExistence type="predicted"/>
<sequence>MVKKGKKESETPSKETFEPLSFEGKTPATVVLLLSSPEEDILIKACETVHAFAERGDENKVSLLGLGALEPLCQLITHNNRLVKRNAFMALGIMSTHGVSETYVTFVQEFGTLCLASLSVDFVCKTQIFDNNGLPPVIQLLSSPDPDVKKNSLEIIFNLVQDNPSRLAIHELGVIPPLLELLKSDFPVIQHLALKTLQNVTTVKDTRNTFREEQGFDRLMGIVNNKVFDLHDLHAEALQVVANCLNDSECLEFIYKGGGLTQLMEFLLTPSKPEIQANTVKCIARVAQSPENRKLLHEQNVENILVELLSVADDGVKTVTCEAVATMSSHLPSKDIFRDLKSIPSVVRLLRSESLMVREAATKALSDLTHNNWLNAFAVYEAGGHEHLLQQLSECCPSTVASAAATLANMAEQDEIRCSILSHGAMHALVEPLKSTNTQVVVNTTLCLAALACDTASRAEVGGLRTLVDLLHSNHKDVLHNACLAVNICASDEPTTVEMCKFGALEMLKEINQSVNRRNRFSELAMTSLLKSNLPVKYSLTGCLSSTDLIMDGFYDAGKRVLSLEELSGQSVDERRAIIVINTATEYEPQTQNFKLKKEEDKQKDEDQPHSPTEKRWKMMNDVSLQVLVKEAKESILPLNDEREQYVALARLVSKAMGGGVELEKLHEFQWNLHLSELKFQLQSNVVPIGMISRGIFCHRALLFKCLADCIGLSCTLVRGEYNRAWNEVLLFSPAGSSAQPSCYIVDLMHSPGSMLRVNTPAAVQYQTI</sequence>
<evidence type="ECO:0000313" key="6">
    <source>
        <dbReference type="Proteomes" id="UP000472271"/>
    </source>
</evidence>
<dbReference type="PROSITE" id="PS50176">
    <property type="entry name" value="ARM_REPEAT"/>
    <property type="match status" value="3"/>
</dbReference>
<dbReference type="InterPro" id="IPR011989">
    <property type="entry name" value="ARM-like"/>
</dbReference>
<accession>A0A673BE86</accession>
<dbReference type="Pfam" id="PF14381">
    <property type="entry name" value="EDR1_CTR1_ARMC3_pept"/>
    <property type="match status" value="1"/>
</dbReference>
<feature type="compositionally biased region" description="Basic and acidic residues" evidence="3">
    <location>
        <begin position="7"/>
        <end position="17"/>
    </location>
</feature>
<reference evidence="5" key="2">
    <citation type="submission" date="2025-08" db="UniProtKB">
        <authorList>
            <consortium name="Ensembl"/>
        </authorList>
    </citation>
    <scope>IDENTIFICATION</scope>
</reference>
<dbReference type="InParanoid" id="A0A673BE86"/>
<dbReference type="Ensembl" id="ENSSORT00005040600.1">
    <property type="protein sequence ID" value="ENSSORP00005039589.1"/>
    <property type="gene ID" value="ENSSORG00005018457.1"/>
</dbReference>
<dbReference type="InterPro" id="IPR000225">
    <property type="entry name" value="Armadillo"/>
</dbReference>
<dbReference type="FunCoup" id="A0A673BE86">
    <property type="interactions" value="675"/>
</dbReference>
<feature type="region of interest" description="Disordered" evidence="3">
    <location>
        <begin position="591"/>
        <end position="616"/>
    </location>
</feature>
<keyword evidence="6" id="KW-1185">Reference proteome</keyword>
<dbReference type="AlphaFoldDB" id="A0A673BE86"/>
<reference evidence="5" key="3">
    <citation type="submission" date="2025-09" db="UniProtKB">
        <authorList>
            <consortium name="Ensembl"/>
        </authorList>
    </citation>
    <scope>IDENTIFICATION</scope>
</reference>
<keyword evidence="1" id="KW-0677">Repeat</keyword>
<dbReference type="SUPFAM" id="SSF48371">
    <property type="entry name" value="ARM repeat"/>
    <property type="match status" value="2"/>
</dbReference>